<reference evidence="11 12" key="1">
    <citation type="journal article" date="2016" name="Sci. Rep.">
        <title>Evaluation of genetic diversity among strains of the human gut commensal Bifidobacterium adolescentis.</title>
        <authorList>
            <person name="Duranti S."/>
            <person name="Milani C."/>
            <person name="Lugli G.A."/>
            <person name="Mancabelli L."/>
            <person name="Turroni F."/>
            <person name="Ferrario C."/>
            <person name="Mangifesta M."/>
            <person name="Viappiani A."/>
            <person name="Sanchez B."/>
            <person name="Margolles A."/>
            <person name="van Sinderen D."/>
            <person name="Ventura M."/>
        </authorList>
    </citation>
    <scope>NUCLEOTIDE SEQUENCE [LARGE SCALE GENOMIC DNA]</scope>
    <source>
        <strain evidence="11 12">AL46-2</strain>
    </source>
</reference>
<comment type="pathway">
    <text evidence="1 6">Fermentation; pyruvate fermentation to lactate; (S)-lactate from pyruvate: step 1/1.</text>
</comment>
<feature type="binding site" evidence="6">
    <location>
        <position position="91"/>
    </location>
    <ligand>
        <name>substrate</name>
    </ligand>
</feature>
<dbReference type="Proteomes" id="UP000193905">
    <property type="component" value="Unassembled WGS sequence"/>
</dbReference>
<evidence type="ECO:0000256" key="4">
    <source>
        <dbReference type="ARBA" id="ARBA00023002"/>
    </source>
</evidence>
<dbReference type="EC" id="1.1.1.27" evidence="3 6"/>
<evidence type="ECO:0000256" key="3">
    <source>
        <dbReference type="ARBA" id="ARBA00012967"/>
    </source>
</evidence>
<comment type="subunit">
    <text evidence="6">Homotetramer.</text>
</comment>
<keyword evidence="6" id="KW-0963">Cytoplasm</keyword>
<feature type="binding site" evidence="6">
    <location>
        <position position="233"/>
    </location>
    <ligand>
        <name>substrate</name>
    </ligand>
</feature>
<dbReference type="InterPro" id="IPR011304">
    <property type="entry name" value="L-lactate_DH"/>
</dbReference>
<evidence type="ECO:0000259" key="10">
    <source>
        <dbReference type="Pfam" id="PF02866"/>
    </source>
</evidence>
<dbReference type="HAMAP" id="MF_00488">
    <property type="entry name" value="Lactate_dehydrog"/>
    <property type="match status" value="1"/>
</dbReference>
<dbReference type="PROSITE" id="PS00064">
    <property type="entry name" value="L_LDH"/>
    <property type="match status" value="1"/>
</dbReference>
<keyword evidence="5 6" id="KW-0520">NAD</keyword>
<feature type="domain" description="Lactate/malate dehydrogenase C-terminal" evidence="10">
    <location>
        <begin position="148"/>
        <end position="311"/>
    </location>
</feature>
<dbReference type="Gene3D" id="3.40.50.720">
    <property type="entry name" value="NAD(P)-binding Rossmann-like Domain"/>
    <property type="match status" value="1"/>
</dbReference>
<comment type="similarity">
    <text evidence="2 6">Belongs to the LDH/MDH superfamily. LDH family.</text>
</comment>
<accession>A0A1X2ZNV2</accession>
<gene>
    <name evidence="6" type="primary">ldh</name>
    <name evidence="11" type="ORF">AL0462_1626</name>
</gene>
<feature type="binding site" evidence="6 8">
    <location>
        <begin position="121"/>
        <end position="123"/>
    </location>
    <ligand>
        <name>NAD(+)</name>
        <dbReference type="ChEBI" id="CHEBI:57540"/>
    </ligand>
</feature>
<organism evidence="11 12">
    <name type="scientific">Bifidobacterium adolescentis</name>
    <dbReference type="NCBI Taxonomy" id="1680"/>
    <lineage>
        <taxon>Bacteria</taxon>
        <taxon>Bacillati</taxon>
        <taxon>Actinomycetota</taxon>
        <taxon>Actinomycetes</taxon>
        <taxon>Bifidobacteriales</taxon>
        <taxon>Bifidobacteriaceae</taxon>
        <taxon>Bifidobacterium</taxon>
    </lineage>
</organism>
<name>A0A1X2ZNV2_BIFAD</name>
<feature type="binding site" evidence="6">
    <location>
        <position position="42"/>
    </location>
    <ligand>
        <name>NAD(+)</name>
        <dbReference type="ChEBI" id="CHEBI:57540"/>
    </ligand>
</feature>
<proteinExistence type="inferred from homology"/>
<dbReference type="InterPro" id="IPR001236">
    <property type="entry name" value="Lactate/malate_DH_N"/>
</dbReference>
<dbReference type="InterPro" id="IPR001557">
    <property type="entry name" value="L-lactate/malate_DH"/>
</dbReference>
<dbReference type="Pfam" id="PF00056">
    <property type="entry name" value="Ldh_1_N"/>
    <property type="match status" value="1"/>
</dbReference>
<keyword evidence="4 6" id="KW-0560">Oxidoreductase</keyword>
<feature type="binding site" evidence="6">
    <location>
        <position position="37"/>
    </location>
    <ligand>
        <name>NAD(+)</name>
        <dbReference type="ChEBI" id="CHEBI:57540"/>
    </ligand>
</feature>
<dbReference type="GO" id="GO:0005737">
    <property type="term" value="C:cytoplasm"/>
    <property type="evidence" value="ECO:0007669"/>
    <property type="project" value="UniProtKB-SubCell"/>
</dbReference>
<comment type="caution">
    <text evidence="6">Lacks conserved residue(s) required for the propagation of feature annotation.</text>
</comment>
<feature type="binding site" evidence="8">
    <location>
        <begin position="12"/>
        <end position="17"/>
    </location>
    <ligand>
        <name>NAD(+)</name>
        <dbReference type="ChEBI" id="CHEBI:57540"/>
    </ligand>
</feature>
<evidence type="ECO:0000313" key="11">
    <source>
        <dbReference type="EMBL" id="OSG96026.1"/>
    </source>
</evidence>
<evidence type="ECO:0000256" key="8">
    <source>
        <dbReference type="PIRSR" id="PIRSR000102-3"/>
    </source>
</evidence>
<dbReference type="Pfam" id="PF02866">
    <property type="entry name" value="Ldh_1_C"/>
    <property type="match status" value="1"/>
</dbReference>
<feature type="binding site" evidence="6">
    <location>
        <begin position="82"/>
        <end position="83"/>
    </location>
    <ligand>
        <name>NAD(+)</name>
        <dbReference type="ChEBI" id="CHEBI:57540"/>
    </ligand>
</feature>
<comment type="function">
    <text evidence="6">Catalyzes the conversion of lactate to pyruvate.</text>
</comment>
<evidence type="ECO:0000256" key="2">
    <source>
        <dbReference type="ARBA" id="ARBA00006054"/>
    </source>
</evidence>
<feature type="binding site" evidence="6">
    <location>
        <begin position="151"/>
        <end position="154"/>
    </location>
    <ligand>
        <name>substrate</name>
    </ligand>
</feature>
<feature type="active site" description="Proton acceptor" evidence="6 7">
    <location>
        <position position="178"/>
    </location>
</feature>
<dbReference type="PIRSF" id="PIRSF000102">
    <property type="entry name" value="Lac_mal_DH"/>
    <property type="match status" value="1"/>
</dbReference>
<feature type="binding site" evidence="6">
    <location>
        <position position="146"/>
    </location>
    <ligand>
        <name>NAD(+)</name>
        <dbReference type="ChEBI" id="CHEBI:57540"/>
    </ligand>
</feature>
<dbReference type="InterPro" id="IPR018177">
    <property type="entry name" value="L-lactate_DH_AS"/>
</dbReference>
<evidence type="ECO:0000256" key="1">
    <source>
        <dbReference type="ARBA" id="ARBA00004843"/>
    </source>
</evidence>
<dbReference type="GO" id="GO:0006089">
    <property type="term" value="P:lactate metabolic process"/>
    <property type="evidence" value="ECO:0007669"/>
    <property type="project" value="TreeGrafter"/>
</dbReference>
<evidence type="ECO:0000256" key="6">
    <source>
        <dbReference type="HAMAP-Rule" id="MF_00488"/>
    </source>
</evidence>
<dbReference type="PRINTS" id="PR00086">
    <property type="entry name" value="LLDHDRGNASE"/>
</dbReference>
<feature type="domain" description="Lactate/malate dehydrogenase N-terminal" evidence="9">
    <location>
        <begin position="7"/>
        <end position="145"/>
    </location>
</feature>
<sequence length="320" mass="34961">MDVRRSRVVVVGTGHVGMTVVSTIVANGLCNEVVLINRTPQRAQGEAMDLADGEEFFSRYTKIRVGDWSDCADADIVIITAGARPIPGQSRLSELGADIDIVDPILKSVMASGFDGMLIMVSNPVDVLAWFAWKRTGLPSRQVIGTGTALDTARMKTIIAERTHLDPRTVGDYVIGEHGDSQFIPWSTVNIVGKPFARYLSDNAAKYPDVTLDGIEEAARRRGMEIKALKGGTNYGIAATVAAIVKTILWDERRVMPVSTLIDGQYSYDEHDVFLSLPVALDGDGVGDFVDLHLTDDEMARFHDSARIVREHCAMIADRL</sequence>
<feature type="binding site" evidence="6">
    <location>
        <position position="16"/>
    </location>
    <ligand>
        <name>NAD(+)</name>
        <dbReference type="ChEBI" id="CHEBI:57540"/>
    </ligand>
</feature>
<evidence type="ECO:0000256" key="5">
    <source>
        <dbReference type="ARBA" id="ARBA00023027"/>
    </source>
</evidence>
<dbReference type="InterPro" id="IPR022383">
    <property type="entry name" value="Lactate/malate_DH_C"/>
</dbReference>
<comment type="caution">
    <text evidence="11">The sequence shown here is derived from an EMBL/GenBank/DDBJ whole genome shotgun (WGS) entry which is preliminary data.</text>
</comment>
<dbReference type="RefSeq" id="WP_085381183.1">
    <property type="nucleotide sequence ID" value="NZ_JABEZS010000007.1"/>
</dbReference>
<evidence type="ECO:0000313" key="12">
    <source>
        <dbReference type="Proteomes" id="UP000193905"/>
    </source>
</evidence>
<comment type="subcellular location">
    <subcellularLocation>
        <location evidence="6">Cytoplasm</location>
    </subcellularLocation>
</comment>
<dbReference type="InterPro" id="IPR036291">
    <property type="entry name" value="NAD(P)-bd_dom_sf"/>
</dbReference>
<dbReference type="PANTHER" id="PTHR43128:SF31">
    <property type="entry name" value="L-LACTATE DEHYDROGENASE"/>
    <property type="match status" value="1"/>
</dbReference>
<evidence type="ECO:0000256" key="7">
    <source>
        <dbReference type="PIRSR" id="PIRSR000102-1"/>
    </source>
</evidence>
<dbReference type="SUPFAM" id="SSF56327">
    <property type="entry name" value="LDH C-terminal domain-like"/>
    <property type="match status" value="1"/>
</dbReference>
<dbReference type="Gene3D" id="3.90.110.10">
    <property type="entry name" value="Lactate dehydrogenase/glycoside hydrolase, family 4, C-terminal"/>
    <property type="match status" value="1"/>
</dbReference>
<feature type="binding site" evidence="6">
    <location>
        <begin position="123"/>
        <end position="126"/>
    </location>
    <ligand>
        <name>substrate</name>
    </ligand>
</feature>
<dbReference type="GO" id="GO:0006096">
    <property type="term" value="P:glycolytic process"/>
    <property type="evidence" value="ECO:0007669"/>
    <property type="project" value="UniProtKB-UniRule"/>
</dbReference>
<dbReference type="CDD" id="cd05291">
    <property type="entry name" value="HicDH_like"/>
    <property type="match status" value="1"/>
</dbReference>
<dbReference type="AlphaFoldDB" id="A0A1X2ZNV2"/>
<comment type="catalytic activity">
    <reaction evidence="6">
        <text>(S)-lactate + NAD(+) = pyruvate + NADH + H(+)</text>
        <dbReference type="Rhea" id="RHEA:23444"/>
        <dbReference type="ChEBI" id="CHEBI:15361"/>
        <dbReference type="ChEBI" id="CHEBI:15378"/>
        <dbReference type="ChEBI" id="CHEBI:16651"/>
        <dbReference type="ChEBI" id="CHEBI:57540"/>
        <dbReference type="ChEBI" id="CHEBI:57945"/>
        <dbReference type="EC" id="1.1.1.27"/>
    </reaction>
</comment>
<dbReference type="GO" id="GO:0004459">
    <property type="term" value="F:L-lactate dehydrogenase (NAD+) activity"/>
    <property type="evidence" value="ECO:0007669"/>
    <property type="project" value="UniProtKB-UniRule"/>
</dbReference>
<dbReference type="NCBIfam" id="TIGR01771">
    <property type="entry name" value="L-LDH-NAD"/>
    <property type="match status" value="1"/>
</dbReference>
<protein>
    <recommendedName>
        <fullName evidence="3 6">L-lactate dehydrogenase</fullName>
        <shortName evidence="6">L-LDH</shortName>
        <ecNumber evidence="3 6">1.1.1.27</ecNumber>
    </recommendedName>
</protein>
<dbReference type="PANTHER" id="PTHR43128">
    <property type="entry name" value="L-2-HYDROXYCARBOXYLATE DEHYDROGENASE (NAD(P)(+))"/>
    <property type="match status" value="1"/>
</dbReference>
<dbReference type="EMBL" id="LNKH01000010">
    <property type="protein sequence ID" value="OSG96026.1"/>
    <property type="molecule type" value="Genomic_DNA"/>
</dbReference>
<dbReference type="InterPro" id="IPR015955">
    <property type="entry name" value="Lactate_DH/Glyco_Ohase_4_C"/>
</dbReference>
<dbReference type="SUPFAM" id="SSF51735">
    <property type="entry name" value="NAD(P)-binding Rossmann-fold domains"/>
    <property type="match status" value="1"/>
</dbReference>
<evidence type="ECO:0000259" key="9">
    <source>
        <dbReference type="Pfam" id="PF00056"/>
    </source>
</evidence>
<dbReference type="UniPathway" id="UPA00554">
    <property type="reaction ID" value="UER00611"/>
</dbReference>